<gene>
    <name evidence="2" type="ORF">ACJRO7_026440</name>
</gene>
<protein>
    <submittedName>
        <fullName evidence="2">Uncharacterized protein</fullName>
    </submittedName>
</protein>
<keyword evidence="1" id="KW-0732">Signal</keyword>
<name>A0ABD3JMS5_EUCGL</name>
<feature type="chain" id="PRO_5044850054" evidence="1">
    <location>
        <begin position="26"/>
        <end position="79"/>
    </location>
</feature>
<organism evidence="2 3">
    <name type="scientific">Eucalyptus globulus</name>
    <name type="common">Tasmanian blue gum</name>
    <dbReference type="NCBI Taxonomy" id="34317"/>
    <lineage>
        <taxon>Eukaryota</taxon>
        <taxon>Viridiplantae</taxon>
        <taxon>Streptophyta</taxon>
        <taxon>Embryophyta</taxon>
        <taxon>Tracheophyta</taxon>
        <taxon>Spermatophyta</taxon>
        <taxon>Magnoliopsida</taxon>
        <taxon>eudicotyledons</taxon>
        <taxon>Gunneridae</taxon>
        <taxon>Pentapetalae</taxon>
        <taxon>rosids</taxon>
        <taxon>malvids</taxon>
        <taxon>Myrtales</taxon>
        <taxon>Myrtaceae</taxon>
        <taxon>Myrtoideae</taxon>
        <taxon>Eucalypteae</taxon>
        <taxon>Eucalyptus</taxon>
    </lineage>
</organism>
<reference evidence="2 3" key="1">
    <citation type="submission" date="2024-11" db="EMBL/GenBank/DDBJ databases">
        <title>Chromosome-level genome assembly of Eucalyptus globulus Labill. provides insights into its genome evolution.</title>
        <authorList>
            <person name="Li X."/>
        </authorList>
    </citation>
    <scope>NUCLEOTIDE SEQUENCE [LARGE SCALE GENOMIC DNA]</scope>
    <source>
        <strain evidence="2">CL2024</strain>
        <tissue evidence="2">Fresh tender leaves</tissue>
    </source>
</reference>
<sequence length="79" mass="9109">MGFVVASLIFTVIGILASLCTRVLCNREPSSLVGSNCLRYLKVTLYGSILTYTWEVFWIREIGPQSTHFKYYFDIQKLH</sequence>
<accession>A0ABD3JMS5</accession>
<dbReference type="EMBL" id="JBJKBG010000007">
    <property type="protein sequence ID" value="KAL3729331.1"/>
    <property type="molecule type" value="Genomic_DNA"/>
</dbReference>
<feature type="signal peptide" evidence="1">
    <location>
        <begin position="1"/>
        <end position="25"/>
    </location>
</feature>
<keyword evidence="3" id="KW-1185">Reference proteome</keyword>
<dbReference type="Proteomes" id="UP001634007">
    <property type="component" value="Unassembled WGS sequence"/>
</dbReference>
<dbReference type="AlphaFoldDB" id="A0ABD3JMS5"/>
<evidence type="ECO:0000256" key="1">
    <source>
        <dbReference type="SAM" id="SignalP"/>
    </source>
</evidence>
<evidence type="ECO:0000313" key="2">
    <source>
        <dbReference type="EMBL" id="KAL3729331.1"/>
    </source>
</evidence>
<evidence type="ECO:0000313" key="3">
    <source>
        <dbReference type="Proteomes" id="UP001634007"/>
    </source>
</evidence>
<proteinExistence type="predicted"/>
<comment type="caution">
    <text evidence="2">The sequence shown here is derived from an EMBL/GenBank/DDBJ whole genome shotgun (WGS) entry which is preliminary data.</text>
</comment>